<dbReference type="EC" id="1.3.3.6" evidence="5"/>
<evidence type="ECO:0000256" key="5">
    <source>
        <dbReference type="ARBA" id="ARBA00012870"/>
    </source>
</evidence>
<keyword evidence="11" id="KW-0576">Peroxisome</keyword>
<dbReference type="FunFam" id="1.20.140.10:FF:000007">
    <property type="entry name" value="Acyl-coenzyme A oxidase"/>
    <property type="match status" value="1"/>
</dbReference>
<feature type="binding site" evidence="13">
    <location>
        <position position="268"/>
    </location>
    <ligand>
        <name>FAD</name>
        <dbReference type="ChEBI" id="CHEBI:57692"/>
    </ligand>
</feature>
<keyword evidence="8" id="KW-0276">Fatty acid metabolism</keyword>
<dbReference type="Pfam" id="PF01756">
    <property type="entry name" value="ACOX"/>
    <property type="match status" value="1"/>
</dbReference>
<comment type="similarity">
    <text evidence="4">Belongs to the acyl-CoA oxidase family.</text>
</comment>
<keyword evidence="6" id="KW-0285">Flavoprotein</keyword>
<dbReference type="OrthoDB" id="538336at2759"/>
<keyword evidence="7 13" id="KW-0274">FAD</keyword>
<dbReference type="GO" id="GO:0055088">
    <property type="term" value="P:lipid homeostasis"/>
    <property type="evidence" value="ECO:0007669"/>
    <property type="project" value="TreeGrafter"/>
</dbReference>
<dbReference type="GO" id="GO:0016402">
    <property type="term" value="F:pristanoyl-CoA oxidase activity"/>
    <property type="evidence" value="ECO:0007669"/>
    <property type="project" value="TreeGrafter"/>
</dbReference>
<evidence type="ECO:0000313" key="17">
    <source>
        <dbReference type="EMBL" id="CAB3370177.1"/>
    </source>
</evidence>
<dbReference type="PIRSF" id="PIRSF000168">
    <property type="entry name" value="Acyl-CoA_oxidase"/>
    <property type="match status" value="1"/>
</dbReference>
<dbReference type="GO" id="GO:0071949">
    <property type="term" value="F:FAD binding"/>
    <property type="evidence" value="ECO:0007669"/>
    <property type="project" value="InterPro"/>
</dbReference>
<feature type="compositionally biased region" description="Polar residues" evidence="14">
    <location>
        <begin position="65"/>
        <end position="86"/>
    </location>
</feature>
<dbReference type="GO" id="GO:0005504">
    <property type="term" value="F:fatty acid binding"/>
    <property type="evidence" value="ECO:0007669"/>
    <property type="project" value="TreeGrafter"/>
</dbReference>
<dbReference type="InterPro" id="IPR002655">
    <property type="entry name" value="Acyl-CoA_oxidase_C"/>
</dbReference>
<evidence type="ECO:0000256" key="8">
    <source>
        <dbReference type="ARBA" id="ARBA00022832"/>
    </source>
</evidence>
<comment type="subcellular location">
    <subcellularLocation>
        <location evidence="2">Peroxisome</location>
    </subcellularLocation>
</comment>
<dbReference type="AlphaFoldDB" id="A0A8S1CEM1"/>
<evidence type="ECO:0000256" key="9">
    <source>
        <dbReference type="ARBA" id="ARBA00023002"/>
    </source>
</evidence>
<comment type="cofactor">
    <cofactor evidence="1">
        <name>FAD</name>
        <dbReference type="ChEBI" id="CHEBI:57692"/>
    </cofactor>
</comment>
<dbReference type="Gene3D" id="1.20.140.10">
    <property type="entry name" value="Butyryl-CoA Dehydrogenase, subunit A, domain 3"/>
    <property type="match status" value="2"/>
</dbReference>
<feature type="binding site" evidence="13">
    <location>
        <position position="307"/>
    </location>
    <ligand>
        <name>FAD</name>
        <dbReference type="ChEBI" id="CHEBI:57692"/>
    </ligand>
</feature>
<evidence type="ECO:0000259" key="15">
    <source>
        <dbReference type="Pfam" id="PF01756"/>
    </source>
</evidence>
<comment type="pathway">
    <text evidence="3">Lipid metabolism.</text>
</comment>
<dbReference type="SUPFAM" id="SSF56645">
    <property type="entry name" value="Acyl-CoA dehydrogenase NM domain-like"/>
    <property type="match status" value="1"/>
</dbReference>
<keyword evidence="18" id="KW-1185">Reference proteome</keyword>
<feature type="domain" description="Acyl-CoA oxidase C-alpha1" evidence="16">
    <location>
        <begin position="411"/>
        <end position="575"/>
    </location>
</feature>
<dbReference type="InterPro" id="IPR055060">
    <property type="entry name" value="ACOX_C_alpha1"/>
</dbReference>
<evidence type="ECO:0000259" key="16">
    <source>
        <dbReference type="Pfam" id="PF22924"/>
    </source>
</evidence>
<dbReference type="PANTHER" id="PTHR10909:SF390">
    <property type="entry name" value="PEROXISOMAL ACYL-COENZYME A OXIDASE 3"/>
    <property type="match status" value="1"/>
</dbReference>
<protein>
    <recommendedName>
        <fullName evidence="5">acyl-CoA oxidase</fullName>
        <ecNumber evidence="5">1.3.3.6</ecNumber>
    </recommendedName>
</protein>
<evidence type="ECO:0000256" key="3">
    <source>
        <dbReference type="ARBA" id="ARBA00005189"/>
    </source>
</evidence>
<evidence type="ECO:0000256" key="4">
    <source>
        <dbReference type="ARBA" id="ARBA00006288"/>
    </source>
</evidence>
<organism evidence="17 18">
    <name type="scientific">Cloeon dipterum</name>
    <dbReference type="NCBI Taxonomy" id="197152"/>
    <lineage>
        <taxon>Eukaryota</taxon>
        <taxon>Metazoa</taxon>
        <taxon>Ecdysozoa</taxon>
        <taxon>Arthropoda</taxon>
        <taxon>Hexapoda</taxon>
        <taxon>Insecta</taxon>
        <taxon>Pterygota</taxon>
        <taxon>Palaeoptera</taxon>
        <taxon>Ephemeroptera</taxon>
        <taxon>Pisciforma</taxon>
        <taxon>Baetidae</taxon>
        <taxon>Cloeon</taxon>
    </lineage>
</organism>
<dbReference type="InterPro" id="IPR036250">
    <property type="entry name" value="AcylCo_DH-like_C"/>
</dbReference>
<dbReference type="InterPro" id="IPR012258">
    <property type="entry name" value="Acyl-CoA_oxidase"/>
</dbReference>
<feature type="domain" description="Acyl-CoA oxidase C-terminal" evidence="15">
    <location>
        <begin position="623"/>
        <end position="801"/>
    </location>
</feature>
<sequence length="807" mass="90786">MFRYRVDLPLSCLLSVSISPILLLVDLTITLVVRRSLAPSEGLLAFQGPCSLATVAPTAPPLPQWTHSGESVVPSEQPTPTLSTPSARGFGADSEPTGRPSAVMDPEEKSGLRHLTEDEVEILPDFPPGPLDHYRKQATFDWKKLRIFVEGEDLLKFKMSIWKTMEADPLFEQKSHSLSMDEFRRVTTNRVHRIKDYNFLTEEVIMGDPRKYIVLLVALNHYDPCLMIKYVVPFQFFLSSLKGLGTQKHNKFIKMAENRQLNGCFGMTEVSHGTNTKKLRTTATYDPSTKEFVLHTPDFEAAKCWVGCLGQYSTHATIFAQLVTPDGEQKGLHAFLTPIRDPRTMLPYPGVIVGDMGEKVGLNAMDNGFVLFDKYRIPKDNLLDRTGTMTDDGNYVTPFKDPNKRFGASLGSLVAGRVAIVNFCNSNLQKAIVSAVRYSAARKQFGPTNEAELPVIEYQLQQWRLFPYLCASFVLSSFGDLVIREYMDFTLRLMMGEDRSNLADVMMEIHALLSSAKPLCSWHAQHGIQECRECCGGHGYLRAAGFGQLRNDNDANCTYEGDNNVLLQQTSNWLLQLWAEKKRNGKNKIQFSSPLGSVHFLQDIDRAEQLSFSAKSVQDLLHPEPILEMYQWLMCHLLGKTESLLQSHLAAGSHPFTARNESQVFHARTLSLAYIEHYCLLLFWREVKEKSADPTLIAVLEKVATLFGLWSIEKHLATLYEGGYANGPEAAQFVREGILLLCRDLKKEAVALADALAPPDFILNSAIGHSDGEIYKNLQATFYQNLGVFERPSWWQEMVPKVVRSKL</sequence>
<dbReference type="GO" id="GO:0033540">
    <property type="term" value="P:fatty acid beta-oxidation using acyl-CoA oxidase"/>
    <property type="evidence" value="ECO:0007669"/>
    <property type="project" value="TreeGrafter"/>
</dbReference>
<dbReference type="PANTHER" id="PTHR10909">
    <property type="entry name" value="ELECTRON TRANSPORT OXIDOREDUCTASE"/>
    <property type="match status" value="1"/>
</dbReference>
<feature type="active site" description="Proton acceptor" evidence="12">
    <location>
        <position position="560"/>
    </location>
</feature>
<evidence type="ECO:0000256" key="10">
    <source>
        <dbReference type="ARBA" id="ARBA00023098"/>
    </source>
</evidence>
<dbReference type="Pfam" id="PF22924">
    <property type="entry name" value="ACOX_C_alpha1"/>
    <property type="match status" value="1"/>
</dbReference>
<proteinExistence type="inferred from homology"/>
<dbReference type="FunFam" id="2.40.110.10:FF:000005">
    <property type="entry name" value="Acyl-coenzyme A oxidase"/>
    <property type="match status" value="1"/>
</dbReference>
<evidence type="ECO:0000256" key="2">
    <source>
        <dbReference type="ARBA" id="ARBA00004275"/>
    </source>
</evidence>
<evidence type="ECO:0000313" key="18">
    <source>
        <dbReference type="Proteomes" id="UP000494165"/>
    </source>
</evidence>
<evidence type="ECO:0000256" key="1">
    <source>
        <dbReference type="ARBA" id="ARBA00001974"/>
    </source>
</evidence>
<dbReference type="InterPro" id="IPR046373">
    <property type="entry name" value="Acyl-CoA_Oxase/DH_mid-dom_sf"/>
</dbReference>
<evidence type="ECO:0000256" key="13">
    <source>
        <dbReference type="PIRSR" id="PIRSR000168-2"/>
    </source>
</evidence>
<name>A0A8S1CEM1_9INSE</name>
<dbReference type="SUPFAM" id="SSF47203">
    <property type="entry name" value="Acyl-CoA dehydrogenase C-terminal domain-like"/>
    <property type="match status" value="2"/>
</dbReference>
<evidence type="ECO:0000256" key="7">
    <source>
        <dbReference type="ARBA" id="ARBA00022827"/>
    </source>
</evidence>
<evidence type="ECO:0000256" key="14">
    <source>
        <dbReference type="SAM" id="MobiDB-lite"/>
    </source>
</evidence>
<keyword evidence="10" id="KW-0443">Lipid metabolism</keyword>
<evidence type="ECO:0000256" key="11">
    <source>
        <dbReference type="ARBA" id="ARBA00023140"/>
    </source>
</evidence>
<feature type="region of interest" description="Disordered" evidence="14">
    <location>
        <begin position="61"/>
        <end position="109"/>
    </location>
</feature>
<gene>
    <name evidence="17" type="ORF">CLODIP_2_CD12145</name>
</gene>
<dbReference type="FunFam" id="1.20.140.10:FF:000010">
    <property type="entry name" value="Acyl-coenzyme A oxidase"/>
    <property type="match status" value="1"/>
</dbReference>
<evidence type="ECO:0000256" key="6">
    <source>
        <dbReference type="ARBA" id="ARBA00022630"/>
    </source>
</evidence>
<keyword evidence="9" id="KW-0560">Oxidoreductase</keyword>
<dbReference type="Gene3D" id="2.40.110.10">
    <property type="entry name" value="Butyryl-CoA Dehydrogenase, subunit A, domain 2"/>
    <property type="match status" value="1"/>
</dbReference>
<evidence type="ECO:0000256" key="12">
    <source>
        <dbReference type="PIRSR" id="PIRSR000168-1"/>
    </source>
</evidence>
<dbReference type="EMBL" id="CADEPI010000050">
    <property type="protein sequence ID" value="CAB3370177.1"/>
    <property type="molecule type" value="Genomic_DNA"/>
</dbReference>
<dbReference type="InterPro" id="IPR009100">
    <property type="entry name" value="AcylCoA_DH/oxidase_NM_dom_sf"/>
</dbReference>
<accession>A0A8S1CEM1</accession>
<reference evidence="17 18" key="1">
    <citation type="submission" date="2020-04" db="EMBL/GenBank/DDBJ databases">
        <authorList>
            <person name="Alioto T."/>
            <person name="Alioto T."/>
            <person name="Gomez Garrido J."/>
        </authorList>
    </citation>
    <scope>NUCLEOTIDE SEQUENCE [LARGE SCALE GENOMIC DNA]</scope>
</reference>
<comment type="caution">
    <text evidence="17">The sequence shown here is derived from an EMBL/GenBank/DDBJ whole genome shotgun (WGS) entry which is preliminary data.</text>
</comment>
<dbReference type="Proteomes" id="UP000494165">
    <property type="component" value="Unassembled WGS sequence"/>
</dbReference>
<dbReference type="GO" id="GO:0005777">
    <property type="term" value="C:peroxisome"/>
    <property type="evidence" value="ECO:0007669"/>
    <property type="project" value="UniProtKB-SubCell"/>
</dbReference>